<evidence type="ECO:0000313" key="3">
    <source>
        <dbReference type="WBParaSite" id="nRc.2.0.1.t00900-RA"/>
    </source>
</evidence>
<name>A0A915HGZ8_ROMCU</name>
<sequence>MLNNGFGDHRHTVEQKNQWETQDRDDSIEFQTSPSLTAWQLSKRCLMLNIMPKRTGQETLASASGMYDSSDWVPAISRTSEGLLVPV</sequence>
<feature type="region of interest" description="Disordered" evidence="1">
    <location>
        <begin position="1"/>
        <end position="27"/>
    </location>
</feature>
<evidence type="ECO:0000256" key="1">
    <source>
        <dbReference type="SAM" id="MobiDB-lite"/>
    </source>
</evidence>
<proteinExistence type="predicted"/>
<dbReference type="Proteomes" id="UP000887565">
    <property type="component" value="Unplaced"/>
</dbReference>
<evidence type="ECO:0000313" key="2">
    <source>
        <dbReference type="Proteomes" id="UP000887565"/>
    </source>
</evidence>
<organism evidence="2 3">
    <name type="scientific">Romanomermis culicivorax</name>
    <name type="common">Nematode worm</name>
    <dbReference type="NCBI Taxonomy" id="13658"/>
    <lineage>
        <taxon>Eukaryota</taxon>
        <taxon>Metazoa</taxon>
        <taxon>Ecdysozoa</taxon>
        <taxon>Nematoda</taxon>
        <taxon>Enoplea</taxon>
        <taxon>Dorylaimia</taxon>
        <taxon>Mermithida</taxon>
        <taxon>Mermithoidea</taxon>
        <taxon>Mermithidae</taxon>
        <taxon>Romanomermis</taxon>
    </lineage>
</organism>
<accession>A0A915HGZ8</accession>
<dbReference type="WBParaSite" id="nRc.2.0.1.t00900-RA">
    <property type="protein sequence ID" value="nRc.2.0.1.t00900-RA"/>
    <property type="gene ID" value="nRc.2.0.1.g00900"/>
</dbReference>
<protein>
    <submittedName>
        <fullName evidence="3">Uncharacterized protein</fullName>
    </submittedName>
</protein>
<keyword evidence="2" id="KW-1185">Reference proteome</keyword>
<dbReference type="AlphaFoldDB" id="A0A915HGZ8"/>
<reference evidence="3" key="1">
    <citation type="submission" date="2022-11" db="UniProtKB">
        <authorList>
            <consortium name="WormBaseParasite"/>
        </authorList>
    </citation>
    <scope>IDENTIFICATION</scope>
</reference>